<evidence type="ECO:0000313" key="2">
    <source>
        <dbReference type="EMBL" id="ANB75846.1"/>
    </source>
</evidence>
<proteinExistence type="predicted"/>
<sequence>MKKRLLNTLATLYALSMALHSIQSYAHPLDPQFTCNSNAHTFITGLINDDDITPEPTHIEANSVNAFRPERGSDLTAFGFPVHAVVGYEHNDAMFRQGGGDTLAGSLYGVVVAGPTDQVEARVREAGSDAIVREVVPLVATAIVCNEH</sequence>
<dbReference type="EMBL" id="CP014579">
    <property type="protein sequence ID" value="ANB75846.1"/>
    <property type="molecule type" value="Genomic_DNA"/>
</dbReference>
<name>A0A160FSV7_9BURK</name>
<gene>
    <name evidence="2" type="ORF">AYM40_26430</name>
</gene>
<accession>A0A160FSV7</accession>
<protein>
    <submittedName>
        <fullName evidence="2">Uncharacterized protein</fullName>
    </submittedName>
</protein>
<dbReference type="Proteomes" id="UP000076852">
    <property type="component" value="Chromosome 2"/>
</dbReference>
<dbReference type="OrthoDB" id="8966171at2"/>
<organism evidence="2 3">
    <name type="scientific">Paraburkholderia phytofirmans OLGA172</name>
    <dbReference type="NCBI Taxonomy" id="1417228"/>
    <lineage>
        <taxon>Bacteria</taxon>
        <taxon>Pseudomonadati</taxon>
        <taxon>Pseudomonadota</taxon>
        <taxon>Betaproteobacteria</taxon>
        <taxon>Burkholderiales</taxon>
        <taxon>Burkholderiaceae</taxon>
        <taxon>Paraburkholderia</taxon>
    </lineage>
</organism>
<dbReference type="AlphaFoldDB" id="A0A160FSV7"/>
<feature type="chain" id="PRO_5007814298" evidence="1">
    <location>
        <begin position="27"/>
        <end position="148"/>
    </location>
</feature>
<feature type="signal peptide" evidence="1">
    <location>
        <begin position="1"/>
        <end position="26"/>
    </location>
</feature>
<keyword evidence="1" id="KW-0732">Signal</keyword>
<evidence type="ECO:0000313" key="3">
    <source>
        <dbReference type="Proteomes" id="UP000076852"/>
    </source>
</evidence>
<keyword evidence="3" id="KW-1185">Reference proteome</keyword>
<dbReference type="KEGG" id="buz:AYM40_26430"/>
<dbReference type="RefSeq" id="WP_063499114.1">
    <property type="nucleotide sequence ID" value="NZ_CP014579.1"/>
</dbReference>
<evidence type="ECO:0000256" key="1">
    <source>
        <dbReference type="SAM" id="SignalP"/>
    </source>
</evidence>
<reference evidence="2 3" key="1">
    <citation type="journal article" date="2016" name="Gene">
        <title>PacBio SMRT assembly of a complex multi-replicon genome reveals chlorocatechol degradative operon in a region of genome plasticity.</title>
        <authorList>
            <person name="Ricker N."/>
            <person name="Shen S.Y."/>
            <person name="Goordial J."/>
            <person name="Jin S."/>
            <person name="Fulthorpe R.R."/>
        </authorList>
    </citation>
    <scope>NUCLEOTIDE SEQUENCE [LARGE SCALE GENOMIC DNA]</scope>
    <source>
        <strain evidence="2 3">OLGA172</strain>
    </source>
</reference>